<accession>A0ABV1CW70</accession>
<dbReference type="InterPro" id="IPR045853">
    <property type="entry name" value="Pep_chain_release_fac_I_sf"/>
</dbReference>
<dbReference type="SUPFAM" id="SSF75620">
    <property type="entry name" value="Release factor"/>
    <property type="match status" value="1"/>
</dbReference>
<comment type="PTM">
    <text evidence="6">Methylated by PrmC. Methylation increases the termination efficiency of RF2.</text>
</comment>
<dbReference type="Gene3D" id="1.20.58.410">
    <property type="entry name" value="Release factor"/>
    <property type="match status" value="1"/>
</dbReference>
<dbReference type="NCBIfam" id="TIGR00020">
    <property type="entry name" value="prfB"/>
    <property type="match status" value="1"/>
</dbReference>
<evidence type="ECO:0000256" key="4">
    <source>
        <dbReference type="ARBA" id="ARBA00022481"/>
    </source>
</evidence>
<keyword evidence="6" id="KW-0963">Cytoplasm</keyword>
<dbReference type="Gene3D" id="3.30.70.1660">
    <property type="match status" value="1"/>
</dbReference>
<dbReference type="InterPro" id="IPR005139">
    <property type="entry name" value="PCRF"/>
</dbReference>
<dbReference type="Pfam" id="PF00472">
    <property type="entry name" value="RF-1"/>
    <property type="match status" value="1"/>
</dbReference>
<evidence type="ECO:0000313" key="9">
    <source>
        <dbReference type="Proteomes" id="UP001433088"/>
    </source>
</evidence>
<proteinExistence type="inferred from homology"/>
<feature type="modified residue" description="N5-methylglutamine" evidence="6">
    <location>
        <position position="250"/>
    </location>
</feature>
<dbReference type="PROSITE" id="PS00745">
    <property type="entry name" value="RF_PROK_I"/>
    <property type="match status" value="1"/>
</dbReference>
<sequence>MLDEMRKPLEDLKHRIQEIGDSLNLPRKKERIMDLDMQMSDPTFWDDPDKAKKISQEATLLKTEVEGHEELVRKADDLSDYLEMAMEDGDASFAEDIEKQYHDLLKDIEKREVRLLLSGEYDKCNALITFHAGAGGTEAQDWAQMLIRMYTRWAERNGYKLTVLDMQPGDEAGIKSAAFRVEGEYAYGYLKSEKGVHRLVRISPFDAAARRHTSFTAVDVMPELPDDVDVEINMDDVRVDYFRASGAGGQHVNKTSSAVRMTHMPTGIVVQCQNERSQLQNKEMCLKYLRAKLFELEQEKQEKLKAEIGGVHQAIEWGSQIRSYVFHPYNLVKDHRTNVETGNIQAVMDGDLDIFIEGYLQQEKEKKLAKQEL</sequence>
<comment type="subcellular location">
    <subcellularLocation>
        <location evidence="6">Cytoplasm</location>
    </subcellularLocation>
</comment>
<evidence type="ECO:0000256" key="5">
    <source>
        <dbReference type="ARBA" id="ARBA00022917"/>
    </source>
</evidence>
<dbReference type="PANTHER" id="PTHR43116">
    <property type="entry name" value="PEPTIDE CHAIN RELEASE FACTOR 2"/>
    <property type="match status" value="1"/>
</dbReference>
<keyword evidence="9" id="KW-1185">Reference proteome</keyword>
<dbReference type="SMART" id="SM00937">
    <property type="entry name" value="PCRF"/>
    <property type="match status" value="1"/>
</dbReference>
<comment type="function">
    <text evidence="1 6">Peptide chain release factor 2 directs the termination of translation in response to the peptide chain termination codons UGA and UAA.</text>
</comment>
<dbReference type="InterPro" id="IPR004374">
    <property type="entry name" value="PrfB"/>
</dbReference>
<name>A0ABV1CW70_9FIRM</name>
<protein>
    <recommendedName>
        <fullName evidence="3 6">Peptide chain release factor 2</fullName>
        <shortName evidence="6">RF-2</shortName>
    </recommendedName>
</protein>
<dbReference type="Gene3D" id="3.30.160.20">
    <property type="match status" value="1"/>
</dbReference>
<organism evidence="8 9">
    <name type="scientific">Megasphaera intestinihominis</name>
    <dbReference type="NCBI Taxonomy" id="3133159"/>
    <lineage>
        <taxon>Bacteria</taxon>
        <taxon>Bacillati</taxon>
        <taxon>Bacillota</taxon>
        <taxon>Negativicutes</taxon>
        <taxon>Veillonellales</taxon>
        <taxon>Veillonellaceae</taxon>
        <taxon>Megasphaera</taxon>
    </lineage>
</organism>
<evidence type="ECO:0000256" key="1">
    <source>
        <dbReference type="ARBA" id="ARBA00002613"/>
    </source>
</evidence>
<dbReference type="PANTHER" id="PTHR43116:SF3">
    <property type="entry name" value="CLASS I PEPTIDE CHAIN RELEASE FACTOR"/>
    <property type="match status" value="1"/>
</dbReference>
<keyword evidence="5 6" id="KW-0648">Protein biosynthesis</keyword>
<evidence type="ECO:0000256" key="2">
    <source>
        <dbReference type="ARBA" id="ARBA00010835"/>
    </source>
</evidence>
<dbReference type="EMBL" id="JBBMEU010000031">
    <property type="protein sequence ID" value="MEQ2422376.1"/>
    <property type="molecule type" value="Genomic_DNA"/>
</dbReference>
<dbReference type="HAMAP" id="MF_00094">
    <property type="entry name" value="Rel_fac_2"/>
    <property type="match status" value="1"/>
</dbReference>
<evidence type="ECO:0000259" key="7">
    <source>
        <dbReference type="PROSITE" id="PS00745"/>
    </source>
</evidence>
<reference evidence="8 9" key="1">
    <citation type="submission" date="2024-03" db="EMBL/GenBank/DDBJ databases">
        <title>Human intestinal bacterial collection.</title>
        <authorList>
            <person name="Pauvert C."/>
            <person name="Hitch T.C.A."/>
            <person name="Clavel T."/>
        </authorList>
    </citation>
    <scope>NUCLEOTIDE SEQUENCE [LARGE SCALE GENOMIC DNA]</scope>
    <source>
        <strain evidence="8 9">CLA-AA-H81</strain>
    </source>
</reference>
<dbReference type="Pfam" id="PF03462">
    <property type="entry name" value="PCRF"/>
    <property type="match status" value="1"/>
</dbReference>
<comment type="caution">
    <text evidence="8">The sequence shown here is derived from an EMBL/GenBank/DDBJ whole genome shotgun (WGS) entry which is preliminary data.</text>
</comment>
<dbReference type="Proteomes" id="UP001433088">
    <property type="component" value="Unassembled WGS sequence"/>
</dbReference>
<keyword evidence="4 6" id="KW-0488">Methylation</keyword>
<dbReference type="InterPro" id="IPR000352">
    <property type="entry name" value="Pep_chain_release_fac_I"/>
</dbReference>
<evidence type="ECO:0000256" key="3">
    <source>
        <dbReference type="ARBA" id="ARBA00019192"/>
    </source>
</evidence>
<comment type="similarity">
    <text evidence="2 6">Belongs to the prokaryotic/mitochondrial release factor family.</text>
</comment>
<evidence type="ECO:0000313" key="8">
    <source>
        <dbReference type="EMBL" id="MEQ2422376.1"/>
    </source>
</evidence>
<dbReference type="RefSeq" id="WP_335340745.1">
    <property type="nucleotide sequence ID" value="NZ_JBBMEU010000031.1"/>
</dbReference>
<feature type="domain" description="Prokaryotic-type class I peptide chain release factors" evidence="7">
    <location>
        <begin position="243"/>
        <end position="259"/>
    </location>
</feature>
<evidence type="ECO:0000256" key="6">
    <source>
        <dbReference type="HAMAP-Rule" id="MF_00094"/>
    </source>
</evidence>
<gene>
    <name evidence="6 8" type="primary">prfB</name>
    <name evidence="8" type="ORF">WMO23_06470</name>
</gene>